<reference evidence="3" key="1">
    <citation type="submission" date="2019-09" db="EMBL/GenBank/DDBJ databases">
        <title>Mumia zhuanghuii sp. nov. isolated from the intestinal contents of plateau pika (Ochotona curzoniae) in the Qinghai-Tibet plateau of China.</title>
        <authorList>
            <person name="Tian Z."/>
        </authorList>
    </citation>
    <scope>NUCLEOTIDE SEQUENCE [LARGE SCALE GENOMIC DNA]</scope>
    <source>
        <strain evidence="3">DSM 25564</strain>
    </source>
</reference>
<feature type="chain" id="PRO_5023858014" description="Secreted protein" evidence="1">
    <location>
        <begin position="31"/>
        <end position="88"/>
    </location>
</feature>
<evidence type="ECO:0000313" key="2">
    <source>
        <dbReference type="EMBL" id="KAA9084950.1"/>
    </source>
</evidence>
<evidence type="ECO:0000313" key="3">
    <source>
        <dbReference type="Proteomes" id="UP000327039"/>
    </source>
</evidence>
<sequence length="88" mass="9436">MPIRERLTTVAVSACLVAGSIFAVPAAASAATTQRAYGSATTKAQCQSFERLHQTVVRAGGGNIGAGEACRYNASKKMWQYFFLYRQA</sequence>
<dbReference type="AlphaFoldDB" id="A0A5J5IQG6"/>
<dbReference type="Proteomes" id="UP000327039">
    <property type="component" value="Unassembled WGS sequence"/>
</dbReference>
<comment type="caution">
    <text evidence="2">The sequence shown here is derived from an EMBL/GenBank/DDBJ whole genome shotgun (WGS) entry which is preliminary data.</text>
</comment>
<name>A0A5J5IQG6_9MICO</name>
<protein>
    <recommendedName>
        <fullName evidence="4">Secreted protein</fullName>
    </recommendedName>
</protein>
<evidence type="ECO:0008006" key="4">
    <source>
        <dbReference type="Google" id="ProtNLM"/>
    </source>
</evidence>
<evidence type="ECO:0000256" key="1">
    <source>
        <dbReference type="SAM" id="SignalP"/>
    </source>
</evidence>
<dbReference type="RefSeq" id="WP_150419661.1">
    <property type="nucleotide sequence ID" value="NZ_VYRZ01000003.1"/>
</dbReference>
<accession>A0A5J5IQG6</accession>
<dbReference type="EMBL" id="VYRZ01000003">
    <property type="protein sequence ID" value="KAA9084950.1"/>
    <property type="molecule type" value="Genomic_DNA"/>
</dbReference>
<gene>
    <name evidence="2" type="ORF">F6B42_10550</name>
</gene>
<keyword evidence="3" id="KW-1185">Reference proteome</keyword>
<organism evidence="2 3">
    <name type="scientific">Microbacterium radiodurans</name>
    <dbReference type="NCBI Taxonomy" id="661398"/>
    <lineage>
        <taxon>Bacteria</taxon>
        <taxon>Bacillati</taxon>
        <taxon>Actinomycetota</taxon>
        <taxon>Actinomycetes</taxon>
        <taxon>Micrococcales</taxon>
        <taxon>Microbacteriaceae</taxon>
        <taxon>Microbacterium</taxon>
    </lineage>
</organism>
<keyword evidence="1" id="KW-0732">Signal</keyword>
<feature type="signal peptide" evidence="1">
    <location>
        <begin position="1"/>
        <end position="30"/>
    </location>
</feature>
<proteinExistence type="predicted"/>